<dbReference type="Gene3D" id="1.10.287.950">
    <property type="entry name" value="Methyl-accepting chemotaxis protein"/>
    <property type="match status" value="1"/>
</dbReference>
<dbReference type="GO" id="GO:0005886">
    <property type="term" value="C:plasma membrane"/>
    <property type="evidence" value="ECO:0007669"/>
    <property type="project" value="TreeGrafter"/>
</dbReference>
<dbReference type="Gene3D" id="6.10.340.10">
    <property type="match status" value="1"/>
</dbReference>
<keyword evidence="6" id="KW-0472">Membrane</keyword>
<dbReference type="EMBL" id="JAMOIM010000005">
    <property type="protein sequence ID" value="MCW6508419.1"/>
    <property type="molecule type" value="Genomic_DNA"/>
</dbReference>
<dbReference type="Pfam" id="PF00672">
    <property type="entry name" value="HAMP"/>
    <property type="match status" value="1"/>
</dbReference>
<sequence>MLFSNIGIGRKLALSFAGVLLVLMVLSGVVIKSLNDVDSATFWNTHTYEVLERVSQAMAGMIDQETGVRGFLVSGDQKFLEPYQDGQEHFAQAFDALKQLTSDNPVQQKRLDQIKTFSEAWKTQVAEPEIRLARDPATRDQARAMEASGAGKTAMDSIRSLMHETDAMERGLLTARTAAKDWASALARWSMIVGTVFGAFLAVSFGWLLTRTIATPISTLTRTMGRLAAGDLDVSVEGTDRKDEVGAMAGAVRVFKDNGLKLKAAEAAAEQTRHMAEQVLAKTEAERAKAAAEQALVVGAVATGLERLSTGQLTYRIEDRFAADYEKLRVDFNGALSKLEETVTIVARNTHAMRSGATEISTASDDLARRTEQQAASLEETAAALDEITATVRKTSEGSIHAREVVATTKSDAEASGKVVDNAVMAMSAIEKSSQQVTQIIGVIDEIAFQTNLLALNAGVEAARAGEAGRGFAVVASEVRALAQRSAEAAKEIKALIATSSQQVSAGVGLVNRTGEALKRIVGQVAEIDNVVSDIATSTQEQATALHQVNTAINQMDQVTQQNAAMVEQSTAASHSLAKEAGELAQLVGRFEITEGRSSEYRGTSRSGATAARLKVAAAGGAARKHEAVPAGDSWEEF</sequence>
<feature type="domain" description="Methyl-accepting transducer" evidence="7">
    <location>
        <begin position="349"/>
        <end position="578"/>
    </location>
</feature>
<dbReference type="PANTHER" id="PTHR43531">
    <property type="entry name" value="PROTEIN ICFG"/>
    <property type="match status" value="1"/>
</dbReference>
<dbReference type="InterPro" id="IPR004089">
    <property type="entry name" value="MCPsignal_dom"/>
</dbReference>
<evidence type="ECO:0000256" key="2">
    <source>
        <dbReference type="ARBA" id="ARBA00022500"/>
    </source>
</evidence>
<feature type="coiled-coil region" evidence="5">
    <location>
        <begin position="262"/>
        <end position="293"/>
    </location>
</feature>
<dbReference type="Proteomes" id="UP001165667">
    <property type="component" value="Unassembled WGS sequence"/>
</dbReference>
<protein>
    <submittedName>
        <fullName evidence="9">Methyl-accepting chemotaxis protein</fullName>
    </submittedName>
</protein>
<dbReference type="SMART" id="SM00283">
    <property type="entry name" value="MA"/>
    <property type="match status" value="1"/>
</dbReference>
<dbReference type="AlphaFoldDB" id="A0AA42CII6"/>
<keyword evidence="6" id="KW-0812">Transmembrane</keyword>
<dbReference type="Pfam" id="PF00015">
    <property type="entry name" value="MCPsignal"/>
    <property type="match status" value="1"/>
</dbReference>
<dbReference type="SUPFAM" id="SSF58104">
    <property type="entry name" value="Methyl-accepting chemotaxis protein (MCP) signaling domain"/>
    <property type="match status" value="1"/>
</dbReference>
<keyword evidence="10" id="KW-1185">Reference proteome</keyword>
<dbReference type="GO" id="GO:0007165">
    <property type="term" value="P:signal transduction"/>
    <property type="evidence" value="ECO:0007669"/>
    <property type="project" value="UniProtKB-KW"/>
</dbReference>
<dbReference type="InterPro" id="IPR003660">
    <property type="entry name" value="HAMP_dom"/>
</dbReference>
<dbReference type="SMART" id="SM00304">
    <property type="entry name" value="HAMP"/>
    <property type="match status" value="2"/>
</dbReference>
<reference evidence="9" key="1">
    <citation type="submission" date="2022-05" db="EMBL/GenBank/DDBJ databases">
        <authorList>
            <person name="Pankratov T."/>
        </authorList>
    </citation>
    <scope>NUCLEOTIDE SEQUENCE</scope>
    <source>
        <strain evidence="9">BP6-180914</strain>
    </source>
</reference>
<dbReference type="PROSITE" id="PS50885">
    <property type="entry name" value="HAMP"/>
    <property type="match status" value="2"/>
</dbReference>
<dbReference type="InterPro" id="IPR051310">
    <property type="entry name" value="MCP_chemotaxis"/>
</dbReference>
<evidence type="ECO:0000256" key="6">
    <source>
        <dbReference type="SAM" id="Phobius"/>
    </source>
</evidence>
<evidence type="ECO:0000313" key="10">
    <source>
        <dbReference type="Proteomes" id="UP001165667"/>
    </source>
</evidence>
<keyword evidence="4" id="KW-0807">Transducer</keyword>
<dbReference type="RefSeq" id="WP_282584782.1">
    <property type="nucleotide sequence ID" value="NZ_JAMOIM010000005.1"/>
</dbReference>
<comment type="subcellular location">
    <subcellularLocation>
        <location evidence="1">Membrane</location>
    </subcellularLocation>
</comment>
<comment type="similarity">
    <text evidence="3">Belongs to the methyl-accepting chemotaxis (MCP) protein family.</text>
</comment>
<dbReference type="InterPro" id="IPR007891">
    <property type="entry name" value="CHASE3"/>
</dbReference>
<evidence type="ECO:0000313" key="9">
    <source>
        <dbReference type="EMBL" id="MCW6508419.1"/>
    </source>
</evidence>
<gene>
    <name evidence="9" type="ORF">M8523_10335</name>
</gene>
<dbReference type="CDD" id="cd19410">
    <property type="entry name" value="HK9-like_sensor"/>
    <property type="match status" value="1"/>
</dbReference>
<dbReference type="PANTHER" id="PTHR43531:SF11">
    <property type="entry name" value="METHYL-ACCEPTING CHEMOTAXIS PROTEIN 3"/>
    <property type="match status" value="1"/>
</dbReference>
<evidence type="ECO:0000259" key="7">
    <source>
        <dbReference type="PROSITE" id="PS50111"/>
    </source>
</evidence>
<evidence type="ECO:0000256" key="4">
    <source>
        <dbReference type="PROSITE-ProRule" id="PRU00284"/>
    </source>
</evidence>
<evidence type="ECO:0000259" key="8">
    <source>
        <dbReference type="PROSITE" id="PS50885"/>
    </source>
</evidence>
<dbReference type="PROSITE" id="PS50111">
    <property type="entry name" value="CHEMOTAXIS_TRANSDUC_2"/>
    <property type="match status" value="1"/>
</dbReference>
<keyword evidence="6" id="KW-1133">Transmembrane helix</keyword>
<feature type="transmembrane region" description="Helical" evidence="6">
    <location>
        <begin position="12"/>
        <end position="31"/>
    </location>
</feature>
<proteinExistence type="inferred from homology"/>
<keyword evidence="2" id="KW-0145">Chemotaxis</keyword>
<dbReference type="Pfam" id="PF05227">
    <property type="entry name" value="CHASE3"/>
    <property type="match status" value="1"/>
</dbReference>
<dbReference type="CDD" id="cd06225">
    <property type="entry name" value="HAMP"/>
    <property type="match status" value="1"/>
</dbReference>
<keyword evidence="5" id="KW-0175">Coiled coil</keyword>
<accession>A0AA42CII6</accession>
<feature type="domain" description="HAMP" evidence="8">
    <location>
        <begin position="298"/>
        <end position="344"/>
    </location>
</feature>
<name>A0AA42CII6_9HYPH</name>
<feature type="transmembrane region" description="Helical" evidence="6">
    <location>
        <begin position="186"/>
        <end position="209"/>
    </location>
</feature>
<organism evidence="9 10">
    <name type="scientific">Lichenifustis flavocetrariae</name>
    <dbReference type="NCBI Taxonomy" id="2949735"/>
    <lineage>
        <taxon>Bacteria</taxon>
        <taxon>Pseudomonadati</taxon>
        <taxon>Pseudomonadota</taxon>
        <taxon>Alphaproteobacteria</taxon>
        <taxon>Hyphomicrobiales</taxon>
        <taxon>Lichenihabitantaceae</taxon>
        <taxon>Lichenifustis</taxon>
    </lineage>
</organism>
<dbReference type="GO" id="GO:0004888">
    <property type="term" value="F:transmembrane signaling receptor activity"/>
    <property type="evidence" value="ECO:0007669"/>
    <property type="project" value="InterPro"/>
</dbReference>
<dbReference type="CDD" id="cd11386">
    <property type="entry name" value="MCP_signal"/>
    <property type="match status" value="1"/>
</dbReference>
<dbReference type="SUPFAM" id="SSF158472">
    <property type="entry name" value="HAMP domain-like"/>
    <property type="match status" value="1"/>
</dbReference>
<dbReference type="PRINTS" id="PR00260">
    <property type="entry name" value="CHEMTRNSDUCR"/>
</dbReference>
<evidence type="ECO:0000256" key="5">
    <source>
        <dbReference type="SAM" id="Coils"/>
    </source>
</evidence>
<evidence type="ECO:0000256" key="3">
    <source>
        <dbReference type="ARBA" id="ARBA00029447"/>
    </source>
</evidence>
<feature type="domain" description="HAMP" evidence="8">
    <location>
        <begin position="211"/>
        <end position="264"/>
    </location>
</feature>
<dbReference type="InterPro" id="IPR004090">
    <property type="entry name" value="Chemotax_Me-accpt_rcpt"/>
</dbReference>
<evidence type="ECO:0000256" key="1">
    <source>
        <dbReference type="ARBA" id="ARBA00004370"/>
    </source>
</evidence>
<dbReference type="GO" id="GO:0006935">
    <property type="term" value="P:chemotaxis"/>
    <property type="evidence" value="ECO:0007669"/>
    <property type="project" value="UniProtKB-KW"/>
</dbReference>
<dbReference type="FunFam" id="1.10.287.950:FF:000001">
    <property type="entry name" value="Methyl-accepting chemotaxis sensory transducer"/>
    <property type="match status" value="1"/>
</dbReference>
<comment type="caution">
    <text evidence="9">The sequence shown here is derived from an EMBL/GenBank/DDBJ whole genome shotgun (WGS) entry which is preliminary data.</text>
</comment>